<protein>
    <submittedName>
        <fullName evidence="6">Transposase</fullName>
    </submittedName>
</protein>
<dbReference type="AlphaFoldDB" id="A0A0R3SA71"/>
<sequence>MRVTTSDIRRMVEHSQLMALKLRDYLDIGFPVQEGQKSESDLGTAGRSETKNENETKSRTSAKLVNDKR</sequence>
<evidence type="ECO:0000313" key="6">
    <source>
        <dbReference type="WBParaSite" id="HDID_0000122801-mRNA-1"/>
    </source>
</evidence>
<dbReference type="WBParaSite" id="HDID_0000122801-mRNA-1">
    <property type="protein sequence ID" value="HDID_0000122801-mRNA-1"/>
    <property type="gene ID" value="HDID_0000122801"/>
</dbReference>
<dbReference type="EMBL" id="CABIJS010000477">
    <property type="protein sequence ID" value="VUZ52214.1"/>
    <property type="molecule type" value="Genomic_DNA"/>
</dbReference>
<dbReference type="Proteomes" id="UP000321570">
    <property type="component" value="Unassembled WGS sequence"/>
</dbReference>
<dbReference type="Proteomes" id="UP000274504">
    <property type="component" value="Unassembled WGS sequence"/>
</dbReference>
<name>A0A0R3SA71_HYMDI</name>
<evidence type="ECO:0000313" key="3">
    <source>
        <dbReference type="EMBL" id="VUZ52214.1"/>
    </source>
</evidence>
<reference evidence="6" key="1">
    <citation type="submission" date="2017-02" db="UniProtKB">
        <authorList>
            <consortium name="WormBaseParasite"/>
        </authorList>
    </citation>
    <scope>IDENTIFICATION</scope>
</reference>
<accession>A0A0R3SA71</accession>
<evidence type="ECO:0000313" key="2">
    <source>
        <dbReference type="EMBL" id="VDL18690.1"/>
    </source>
</evidence>
<proteinExistence type="predicted"/>
<evidence type="ECO:0000313" key="5">
    <source>
        <dbReference type="Proteomes" id="UP000321570"/>
    </source>
</evidence>
<reference evidence="3 5" key="3">
    <citation type="submission" date="2019-07" db="EMBL/GenBank/DDBJ databases">
        <authorList>
            <person name="Jastrzebski P J."/>
            <person name="Paukszto L."/>
            <person name="Jastrzebski P J."/>
        </authorList>
    </citation>
    <scope>NUCLEOTIDE SEQUENCE [LARGE SCALE GENOMIC DNA]</scope>
    <source>
        <strain evidence="3 5">WMS-il1</strain>
    </source>
</reference>
<gene>
    <name evidence="2" type="ORF">HDID_LOCUS1229</name>
    <name evidence="3" type="ORF">WMSIL1_LOCUS10797</name>
</gene>
<feature type="compositionally biased region" description="Basic and acidic residues" evidence="1">
    <location>
        <begin position="48"/>
        <end position="58"/>
    </location>
</feature>
<reference evidence="2 4" key="2">
    <citation type="submission" date="2018-11" db="EMBL/GenBank/DDBJ databases">
        <authorList>
            <consortium name="Pathogen Informatics"/>
        </authorList>
    </citation>
    <scope>NUCLEOTIDE SEQUENCE [LARGE SCALE GENOMIC DNA]</scope>
</reference>
<evidence type="ECO:0000256" key="1">
    <source>
        <dbReference type="SAM" id="MobiDB-lite"/>
    </source>
</evidence>
<feature type="region of interest" description="Disordered" evidence="1">
    <location>
        <begin position="33"/>
        <end position="69"/>
    </location>
</feature>
<keyword evidence="5" id="KW-1185">Reference proteome</keyword>
<dbReference type="EMBL" id="UYSG01000212">
    <property type="protein sequence ID" value="VDL18690.1"/>
    <property type="molecule type" value="Genomic_DNA"/>
</dbReference>
<evidence type="ECO:0000313" key="4">
    <source>
        <dbReference type="Proteomes" id="UP000274504"/>
    </source>
</evidence>
<organism evidence="6">
    <name type="scientific">Hymenolepis diminuta</name>
    <name type="common">Rat tapeworm</name>
    <dbReference type="NCBI Taxonomy" id="6216"/>
    <lineage>
        <taxon>Eukaryota</taxon>
        <taxon>Metazoa</taxon>
        <taxon>Spiralia</taxon>
        <taxon>Lophotrochozoa</taxon>
        <taxon>Platyhelminthes</taxon>
        <taxon>Cestoda</taxon>
        <taxon>Eucestoda</taxon>
        <taxon>Cyclophyllidea</taxon>
        <taxon>Hymenolepididae</taxon>
        <taxon>Hymenolepis</taxon>
    </lineage>
</organism>